<keyword evidence="3 6" id="KW-0863">Zinc-finger</keyword>
<feature type="compositionally biased region" description="Basic and acidic residues" evidence="7">
    <location>
        <begin position="85"/>
        <end position="95"/>
    </location>
</feature>
<evidence type="ECO:0000313" key="10">
    <source>
        <dbReference type="EnsemblPlants" id="HORVU.MOREX.r3.3HG0267080.1"/>
    </source>
</evidence>
<dbReference type="Gene3D" id="4.10.1000.10">
    <property type="entry name" value="Zinc finger, CCCH-type"/>
    <property type="match status" value="1"/>
</dbReference>
<organism evidence="9">
    <name type="scientific">Hordeum vulgare subsp. vulgare</name>
    <name type="common">Domesticated barley</name>
    <dbReference type="NCBI Taxonomy" id="112509"/>
    <lineage>
        <taxon>Eukaryota</taxon>
        <taxon>Viridiplantae</taxon>
        <taxon>Streptophyta</taxon>
        <taxon>Embryophyta</taxon>
        <taxon>Tracheophyta</taxon>
        <taxon>Spermatophyta</taxon>
        <taxon>Magnoliopsida</taxon>
        <taxon>Liliopsida</taxon>
        <taxon>Poales</taxon>
        <taxon>Poaceae</taxon>
        <taxon>BOP clade</taxon>
        <taxon>Pooideae</taxon>
        <taxon>Triticodae</taxon>
        <taxon>Triticeae</taxon>
        <taxon>Hordeinae</taxon>
        <taxon>Hordeum</taxon>
    </lineage>
</organism>
<dbReference type="GO" id="GO:0003723">
    <property type="term" value="F:RNA binding"/>
    <property type="evidence" value="ECO:0007669"/>
    <property type="project" value="InterPro"/>
</dbReference>
<evidence type="ECO:0000256" key="7">
    <source>
        <dbReference type="SAM" id="MobiDB-lite"/>
    </source>
</evidence>
<evidence type="ECO:0000256" key="1">
    <source>
        <dbReference type="ARBA" id="ARBA00022723"/>
    </source>
</evidence>
<dbReference type="Gramene" id="HORVU.MOREX.r3.3HG0267080.1">
    <property type="protein sequence ID" value="HORVU.MOREX.r3.3HG0267080.1"/>
    <property type="gene ID" value="HORVU.MOREX.r3.3HG0267080"/>
</dbReference>
<gene>
    <name evidence="10" type="primary">LOC123443742</name>
</gene>
<dbReference type="FunFam" id="4.10.1000.10:FF:000095">
    <property type="entry name" value="C3H-type transcription factor"/>
    <property type="match status" value="1"/>
</dbReference>
<dbReference type="Gene3D" id="2.30.30.1190">
    <property type="match status" value="1"/>
</dbReference>
<keyword evidence="2" id="KW-0677">Repeat</keyword>
<feature type="zinc finger region" description="C3H1-type" evidence="6">
    <location>
        <begin position="438"/>
        <end position="465"/>
    </location>
</feature>
<dbReference type="AlphaFoldDB" id="F2DPN3"/>
<dbReference type="PANTHER" id="PTHR13119">
    <property type="entry name" value="ZINC FINGER CCCH DOMAIN-CONTAINING PROTEI"/>
    <property type="match status" value="1"/>
</dbReference>
<dbReference type="EMBL" id="AK365851">
    <property type="protein sequence ID" value="BAJ97054.1"/>
    <property type="molecule type" value="mRNA"/>
</dbReference>
<keyword evidence="11" id="KW-1185">Reference proteome</keyword>
<dbReference type="SMART" id="SM00356">
    <property type="entry name" value="ZnF_C3H1"/>
    <property type="match status" value="3"/>
</dbReference>
<dbReference type="PROSITE" id="PS50103">
    <property type="entry name" value="ZF_C3H1"/>
    <property type="match status" value="3"/>
</dbReference>
<dbReference type="PANTHER" id="PTHR13119:SF12">
    <property type="entry name" value="PROTEIN SUPPRESSOR OF SABLE"/>
    <property type="match status" value="1"/>
</dbReference>
<dbReference type="GO" id="GO:0045892">
    <property type="term" value="P:negative regulation of DNA-templated transcription"/>
    <property type="evidence" value="ECO:0007669"/>
    <property type="project" value="InterPro"/>
</dbReference>
<evidence type="ECO:0000256" key="2">
    <source>
        <dbReference type="ARBA" id="ARBA00022737"/>
    </source>
</evidence>
<feature type="compositionally biased region" description="Polar residues" evidence="7">
    <location>
        <begin position="644"/>
        <end position="659"/>
    </location>
</feature>
<proteinExistence type="evidence at transcript level"/>
<protein>
    <submittedName>
        <fullName evidence="9">Predicted protein</fullName>
    </submittedName>
</protein>
<name>F2DPN3_HORVV</name>
<dbReference type="RefSeq" id="XP_044976194.1">
    <property type="nucleotide sequence ID" value="XM_045120259.1"/>
</dbReference>
<feature type="region of interest" description="Disordered" evidence="7">
    <location>
        <begin position="492"/>
        <end position="539"/>
    </location>
</feature>
<keyword evidence="5" id="KW-0238">DNA-binding</keyword>
<dbReference type="InterPro" id="IPR000571">
    <property type="entry name" value="Znf_CCCH"/>
</dbReference>
<dbReference type="GO" id="GO:0005634">
    <property type="term" value="C:nucleus"/>
    <property type="evidence" value="ECO:0000318"/>
    <property type="project" value="GO_Central"/>
</dbReference>
<dbReference type="InterPro" id="IPR036855">
    <property type="entry name" value="Znf_CCCH_sf"/>
</dbReference>
<feature type="domain" description="C3H1-type" evidence="8">
    <location>
        <begin position="468"/>
        <end position="491"/>
    </location>
</feature>
<dbReference type="GO" id="GO:0008270">
    <property type="term" value="F:zinc ion binding"/>
    <property type="evidence" value="ECO:0007669"/>
    <property type="project" value="UniProtKB-KW"/>
</dbReference>
<dbReference type="KEGG" id="hvg:123443742"/>
<accession>F2DPN3</accession>
<dbReference type="Gramene" id="HORVU.MOREX.r2.3HG0221360.1">
    <property type="protein sequence ID" value="HORVU.MOREX.r2.3HG0221360.1"/>
    <property type="gene ID" value="HORVU.MOREX.r2.3HG0221360"/>
</dbReference>
<feature type="region of interest" description="Disordered" evidence="7">
    <location>
        <begin position="589"/>
        <end position="660"/>
    </location>
</feature>
<dbReference type="SUPFAM" id="SSF90229">
    <property type="entry name" value="CCCH zinc finger"/>
    <property type="match status" value="3"/>
</dbReference>
<evidence type="ECO:0000256" key="3">
    <source>
        <dbReference type="ARBA" id="ARBA00022771"/>
    </source>
</evidence>
<evidence type="ECO:0000256" key="5">
    <source>
        <dbReference type="ARBA" id="ARBA00023125"/>
    </source>
</evidence>
<evidence type="ECO:0000256" key="6">
    <source>
        <dbReference type="PROSITE-ProRule" id="PRU00723"/>
    </source>
</evidence>
<sequence>MEDALVPPVPPAHLASEAAAPTTLFLTRRRSHLDSASYRTLSRLFSHCLHHRSSQLAAPAPLEVQPASANPISEESPQGCSVPPKDPEFGRGKDLGEGEAAVRTSVIENPSPAVVDAATGNPIADPDVAPQRSVEHQMAGVQRAEGVKDMVVGGNVCRETVALVEELMAEDVLRSMKDCLEGEVDELVEPDVVVVNDDDHLLLDTMMTNFSGLIADASGGTTSMLNMAEGVKELGAGTEEDRPVGDSDQHSVDGGVVEEGEIEGDMQALDVDESDDSELEVAGDEELEEDFANRVLEENESSGQGVRCLNLLSTPKIKGTSDLVLNKEGSIKDDALKHVTRAQAVSYDEIVEWNETPLHDAEAPKQGKRKRLLTEERKAKKTKNKRVKRAQQRIADGVKKLKLAPVIKPKPVKFCHFYMHGKCQLGNACKFSHDTTPLTKSKPCTHFARGSCLKGDECPYDHELSKYPCHNFVENGMCFRGDKCKFSHVVPTADCPSKPDAKKSNASVSEKPGREQISSQKASTVHDGEHVTSAPTKHHSILKNLATISVNAQKTSTGIPKGVQFRPLCKDRSNSSMLLQDALPTEKHMYTNGSKHQNFGGPQAAEGDKNANPNKQISAPLFDENSSKEASSHRSSDPKRTSLPIGSTTVVGSLSNQHGVSEASRILQEFLFGAGS</sequence>
<reference evidence="9" key="1">
    <citation type="journal article" date="2011" name="Plant Physiol.">
        <title>Comprehensive sequence analysis of 24,783 barley full-length cDNAs derived from 12 clone libraries.</title>
        <authorList>
            <person name="Matsumoto T."/>
            <person name="Tanaka T."/>
            <person name="Sakai H."/>
            <person name="Amano N."/>
            <person name="Kanamori H."/>
            <person name="Kurita K."/>
            <person name="Kikuta A."/>
            <person name="Kamiya K."/>
            <person name="Yamamoto M."/>
            <person name="Ikawa H."/>
            <person name="Fujii N."/>
            <person name="Hori K."/>
            <person name="Itoh T."/>
            <person name="Sato K."/>
        </authorList>
    </citation>
    <scope>NUCLEOTIDE SEQUENCE</scope>
    <source>
        <tissue evidence="9">Shoot and root</tissue>
    </source>
</reference>
<reference evidence="11" key="2">
    <citation type="journal article" date="2012" name="Nature">
        <title>A physical, genetic and functional sequence assembly of the barley genome.</title>
        <authorList>
            <consortium name="The International Barley Genome Sequencing Consortium"/>
            <person name="Mayer K.F."/>
            <person name="Waugh R."/>
            <person name="Brown J.W."/>
            <person name="Schulman A."/>
            <person name="Langridge P."/>
            <person name="Platzer M."/>
            <person name="Fincher G.B."/>
            <person name="Muehlbauer G.J."/>
            <person name="Sato K."/>
            <person name="Close T.J."/>
            <person name="Wise R.P."/>
            <person name="Stein N."/>
        </authorList>
    </citation>
    <scope>NUCLEOTIDE SEQUENCE [LARGE SCALE GENOMIC DNA]</scope>
    <source>
        <strain evidence="11">cv. Morex</strain>
    </source>
</reference>
<reference evidence="10" key="3">
    <citation type="submission" date="2020-10" db="EMBL/GenBank/DDBJ databases">
        <authorList>
            <person name="Scholz U."/>
            <person name="Mascher M."/>
            <person name="Fiebig A."/>
        </authorList>
    </citation>
    <scope>NUCLEOTIDE SEQUENCE [LARGE SCALE GENOMIC DNA]</scope>
    <source>
        <strain evidence="10">cv. Morex</strain>
    </source>
</reference>
<dbReference type="OrthoDB" id="411372at2759"/>
<feature type="region of interest" description="Disordered" evidence="7">
    <location>
        <begin position="68"/>
        <end position="95"/>
    </location>
</feature>
<dbReference type="Proteomes" id="UP000011116">
    <property type="component" value="Chromosome 3H"/>
</dbReference>
<dbReference type="GeneID" id="123443742"/>
<dbReference type="InterPro" id="IPR045124">
    <property type="entry name" value="Su(sable)-like"/>
</dbReference>
<evidence type="ECO:0000259" key="8">
    <source>
        <dbReference type="PROSITE" id="PS50103"/>
    </source>
</evidence>
<dbReference type="Pfam" id="PF00642">
    <property type="entry name" value="zf-CCCH"/>
    <property type="match status" value="1"/>
</dbReference>
<evidence type="ECO:0000313" key="11">
    <source>
        <dbReference type="Proteomes" id="UP000011116"/>
    </source>
</evidence>
<dbReference type="FunFam" id="2.30.30.1190:FF:000010">
    <property type="entry name" value="C3H-type transcription factor"/>
    <property type="match status" value="1"/>
</dbReference>
<feature type="zinc finger region" description="C3H1-type" evidence="6">
    <location>
        <begin position="468"/>
        <end position="491"/>
    </location>
</feature>
<feature type="zinc finger region" description="C3H1-type" evidence="6">
    <location>
        <begin position="409"/>
        <end position="436"/>
    </location>
</feature>
<feature type="compositionally biased region" description="Polar residues" evidence="7">
    <location>
        <begin position="68"/>
        <end position="79"/>
    </location>
</feature>
<dbReference type="GO" id="GO:0003677">
    <property type="term" value="F:DNA binding"/>
    <property type="evidence" value="ECO:0007669"/>
    <property type="project" value="UniProtKB-KW"/>
</dbReference>
<feature type="domain" description="C3H1-type" evidence="8">
    <location>
        <begin position="409"/>
        <end position="436"/>
    </location>
</feature>
<keyword evidence="4 6" id="KW-0862">Zinc</keyword>
<feature type="compositionally biased region" description="Basic and acidic residues" evidence="7">
    <location>
        <begin position="625"/>
        <end position="640"/>
    </location>
</feature>
<dbReference type="EnsemblPlants" id="HORVU.MOREX.r3.3HG0267080.1">
    <property type="protein sequence ID" value="HORVU.MOREX.r3.3HG0267080.1"/>
    <property type="gene ID" value="HORVU.MOREX.r3.3HG0267080"/>
</dbReference>
<feature type="domain" description="C3H1-type" evidence="8">
    <location>
        <begin position="438"/>
        <end position="465"/>
    </location>
</feature>
<keyword evidence="1 6" id="KW-0479">Metal-binding</keyword>
<reference evidence="10" key="4">
    <citation type="submission" date="2022-01" db="UniProtKB">
        <authorList>
            <consortium name="EnsemblPlants"/>
        </authorList>
    </citation>
    <scope>IDENTIFICATION</scope>
    <source>
        <strain evidence="10">subsp. vulgare</strain>
    </source>
</reference>
<evidence type="ECO:0000313" key="9">
    <source>
        <dbReference type="EMBL" id="BAJ97054.1"/>
    </source>
</evidence>
<evidence type="ECO:0000256" key="4">
    <source>
        <dbReference type="ARBA" id="ARBA00022833"/>
    </source>
</evidence>